<feature type="compositionally biased region" description="Polar residues" evidence="5">
    <location>
        <begin position="43"/>
        <end position="61"/>
    </location>
</feature>
<feature type="transmembrane region" description="Helical" evidence="6">
    <location>
        <begin position="81"/>
        <end position="110"/>
    </location>
</feature>
<protein>
    <recommendedName>
        <fullName evidence="9">Tetraspanin</fullName>
    </recommendedName>
</protein>
<dbReference type="EnsemblMetazoa" id="G253.8">
    <property type="protein sequence ID" value="G253.8:cds"/>
    <property type="gene ID" value="G253"/>
</dbReference>
<dbReference type="PANTHER" id="PTHR19282">
    <property type="entry name" value="TETRASPANIN"/>
    <property type="match status" value="1"/>
</dbReference>
<dbReference type="InterPro" id="IPR008952">
    <property type="entry name" value="Tetraspanin_EC2_sf"/>
</dbReference>
<dbReference type="EnsemblMetazoa" id="G253.7">
    <property type="protein sequence ID" value="G253.7:cds"/>
    <property type="gene ID" value="G253"/>
</dbReference>
<evidence type="ECO:0000256" key="2">
    <source>
        <dbReference type="ARBA" id="ARBA00022692"/>
    </source>
</evidence>
<keyword evidence="8" id="KW-1185">Reference proteome</keyword>
<dbReference type="GeneID" id="117684263"/>
<accession>A0A8W8KWC2</accession>
<evidence type="ECO:0000256" key="1">
    <source>
        <dbReference type="ARBA" id="ARBA00004141"/>
    </source>
</evidence>
<dbReference type="AlphaFoldDB" id="A0A8W8KWC2"/>
<dbReference type="Proteomes" id="UP000005408">
    <property type="component" value="Unassembled WGS sequence"/>
</dbReference>
<dbReference type="KEGG" id="crg:117684263"/>
<feature type="transmembrane region" description="Helical" evidence="6">
    <location>
        <begin position="327"/>
        <end position="352"/>
    </location>
</feature>
<evidence type="ECO:0000313" key="7">
    <source>
        <dbReference type="EnsemblMetazoa" id="G253.7:cds"/>
    </source>
</evidence>
<dbReference type="PRINTS" id="PR00259">
    <property type="entry name" value="TMFOUR"/>
</dbReference>
<sequence>MTSKLNQSIELTTGKVANLVRHCEASIQRSLGPTDSLERPLKKSTNQKKYSTTSNDTSQRSAAHSRKIHIRAARRKKDRCFHYLAGVLHCYNVFLLVLGSGVVGSGIWLLVKDYNARELSALFNIFHLEYMAYFLTCGGGAVFVLAFCGCCGTMKKEKFVLGFYGGVLILVLLLLVGGSVMGFMLKGKVSILDEDIKLHFIRTLEVQYGVDTSKNPENNLITDAWDAMQRTLKCCGAYGDQDSLTSWAFYRNTDWYVKRPTHIMYPFVPKSCCVPGKNEYDCQGIRNEFNGYPVKPPPPARGTIQNPNLYQEGCYDKAIEYIKQHSLYITLACAIVPILLLVGIIVSCYMCCTVKNDDDEDDDEEENEAHV</sequence>
<organism evidence="7 8">
    <name type="scientific">Magallana gigas</name>
    <name type="common">Pacific oyster</name>
    <name type="synonym">Crassostrea gigas</name>
    <dbReference type="NCBI Taxonomy" id="29159"/>
    <lineage>
        <taxon>Eukaryota</taxon>
        <taxon>Metazoa</taxon>
        <taxon>Spiralia</taxon>
        <taxon>Lophotrochozoa</taxon>
        <taxon>Mollusca</taxon>
        <taxon>Bivalvia</taxon>
        <taxon>Autobranchia</taxon>
        <taxon>Pteriomorphia</taxon>
        <taxon>Ostreida</taxon>
        <taxon>Ostreoidea</taxon>
        <taxon>Ostreidae</taxon>
        <taxon>Magallana</taxon>
    </lineage>
</organism>
<evidence type="ECO:0000256" key="5">
    <source>
        <dbReference type="SAM" id="MobiDB-lite"/>
    </source>
</evidence>
<evidence type="ECO:0000313" key="8">
    <source>
        <dbReference type="Proteomes" id="UP000005408"/>
    </source>
</evidence>
<evidence type="ECO:0000256" key="6">
    <source>
        <dbReference type="SAM" id="Phobius"/>
    </source>
</evidence>
<dbReference type="OrthoDB" id="438211at2759"/>
<keyword evidence="4 6" id="KW-0472">Membrane</keyword>
<dbReference type="OMA" id="HRPMANC"/>
<feature type="transmembrane region" description="Helical" evidence="6">
    <location>
        <begin position="130"/>
        <end position="152"/>
    </location>
</feature>
<dbReference type="InterPro" id="IPR018499">
    <property type="entry name" value="Tetraspanin/Peripherin"/>
</dbReference>
<dbReference type="Pfam" id="PF00335">
    <property type="entry name" value="Tetraspanin"/>
    <property type="match status" value="1"/>
</dbReference>
<dbReference type="RefSeq" id="XP_034311517.1">
    <property type="nucleotide sequence ID" value="XM_034455626.2"/>
</dbReference>
<proteinExistence type="predicted"/>
<dbReference type="SUPFAM" id="SSF48652">
    <property type="entry name" value="Tetraspanin"/>
    <property type="match status" value="1"/>
</dbReference>
<feature type="transmembrane region" description="Helical" evidence="6">
    <location>
        <begin position="159"/>
        <end position="185"/>
    </location>
</feature>
<evidence type="ECO:0000256" key="4">
    <source>
        <dbReference type="ARBA" id="ARBA00023136"/>
    </source>
</evidence>
<feature type="region of interest" description="Disordered" evidence="5">
    <location>
        <begin position="31"/>
        <end position="66"/>
    </location>
</feature>
<dbReference type="Gene3D" id="1.10.1450.10">
    <property type="entry name" value="Tetraspanin"/>
    <property type="match status" value="1"/>
</dbReference>
<evidence type="ECO:0008006" key="9">
    <source>
        <dbReference type="Google" id="ProtNLM"/>
    </source>
</evidence>
<comment type="subcellular location">
    <subcellularLocation>
        <location evidence="1">Membrane</location>
        <topology evidence="1">Multi-pass membrane protein</topology>
    </subcellularLocation>
</comment>
<name>A0A8W8KWC2_MAGGI</name>
<evidence type="ECO:0000256" key="3">
    <source>
        <dbReference type="ARBA" id="ARBA00022989"/>
    </source>
</evidence>
<keyword evidence="3 6" id="KW-1133">Transmembrane helix</keyword>
<dbReference type="PANTHER" id="PTHR19282:SF544">
    <property type="entry name" value="TETRASPANIN"/>
    <property type="match status" value="1"/>
</dbReference>
<reference evidence="7" key="1">
    <citation type="submission" date="2022-08" db="UniProtKB">
        <authorList>
            <consortium name="EnsemblMetazoa"/>
        </authorList>
    </citation>
    <scope>IDENTIFICATION</scope>
    <source>
        <strain evidence="7">05x7-T-G4-1.051#20</strain>
    </source>
</reference>
<keyword evidence="2 6" id="KW-0812">Transmembrane</keyword>
<dbReference type="GO" id="GO:0005886">
    <property type="term" value="C:plasma membrane"/>
    <property type="evidence" value="ECO:0007669"/>
    <property type="project" value="TreeGrafter"/>
</dbReference>